<gene>
    <name evidence="1" type="ORF">ARTHRO_10469</name>
</gene>
<evidence type="ECO:0000313" key="2">
    <source>
        <dbReference type="Proteomes" id="UP000032946"/>
    </source>
</evidence>
<dbReference type="RefSeq" id="WP_008056750.1">
    <property type="nucleotide sequence ID" value="NZ_FO818640.1"/>
</dbReference>
<name>A0A9P1KBV5_9CYAN</name>
<sequence length="125" mass="14527">MKNVVRLTRKDLWERQLLENLSLSDRLRNHTLEDISSLSDDLQHISFVVKSIQTNYQAVLEENQRLKSLLIGLMDGCYCWEGNRCPNFRAILATLNPDKPARSEHQNNSDISIAKIRRFVDTQES</sequence>
<organism evidence="1 2">
    <name type="scientific">Limnospira indica PCC 8005</name>
    <dbReference type="NCBI Taxonomy" id="376219"/>
    <lineage>
        <taxon>Bacteria</taxon>
        <taxon>Bacillati</taxon>
        <taxon>Cyanobacteriota</taxon>
        <taxon>Cyanophyceae</taxon>
        <taxon>Oscillatoriophycideae</taxon>
        <taxon>Oscillatoriales</taxon>
        <taxon>Sirenicapillariaceae</taxon>
        <taxon>Limnospira</taxon>
    </lineage>
</organism>
<dbReference type="EMBL" id="FO818640">
    <property type="protein sequence ID" value="CDM92796.1"/>
    <property type="molecule type" value="Genomic_DNA"/>
</dbReference>
<accession>A0A9P1KBV5</accession>
<reference evidence="1 2" key="1">
    <citation type="submission" date="2014-02" db="EMBL/GenBank/DDBJ databases">
        <authorList>
            <person name="Genoscope - CEA"/>
        </authorList>
    </citation>
    <scope>NUCLEOTIDE SEQUENCE [LARGE SCALE GENOMIC DNA]</scope>
    <source>
        <strain evidence="1 2">PCC 8005</strain>
    </source>
</reference>
<proteinExistence type="predicted"/>
<keyword evidence="2" id="KW-1185">Reference proteome</keyword>
<protein>
    <submittedName>
        <fullName evidence="1">Uncharacterized protein</fullName>
    </submittedName>
</protein>
<dbReference type="AlphaFoldDB" id="A0A9P1KBV5"/>
<dbReference type="Proteomes" id="UP000032946">
    <property type="component" value="Chromosome"/>
</dbReference>
<evidence type="ECO:0000313" key="1">
    <source>
        <dbReference type="EMBL" id="CDM92796.1"/>
    </source>
</evidence>